<sequence>MTRIQSIEDADNSIYVLLTDTGTLFTTLIKRFTSAPYNHASLALDAGLNQLYSFGRKRPTNAWDAGFVEEDVYEGTYSCYPNTRCVLLRMRVSKQQRAEAIRVLQLFQRNREDYRYNLFGLLGVLVGLDFKRKNAYFCSQFVAEALAQSGMPLWERPAALVTPDDFFRHPVFEKIYEGCLYDYPLLGDRKASVVAASCLITA</sequence>
<dbReference type="EMBL" id="JACJVN010000080">
    <property type="protein sequence ID" value="MBB6679331.1"/>
    <property type="molecule type" value="Genomic_DNA"/>
</dbReference>
<reference evidence="1 2" key="1">
    <citation type="submission" date="2020-08" db="EMBL/GenBank/DDBJ databases">
        <title>Cohnella phylogeny.</title>
        <authorList>
            <person name="Dunlap C."/>
        </authorList>
    </citation>
    <scope>NUCLEOTIDE SEQUENCE [LARGE SCALE GENOMIC DNA]</scope>
    <source>
        <strain evidence="1 2">DSM 103658</strain>
    </source>
</reference>
<dbReference type="InterPro" id="IPR038765">
    <property type="entry name" value="Papain-like_cys_pep_sf"/>
</dbReference>
<name>A0A841TLA5_9BACL</name>
<dbReference type="Gene3D" id="3.90.1720.10">
    <property type="entry name" value="endopeptidase domain like (from Nostoc punctiforme)"/>
    <property type="match status" value="1"/>
</dbReference>
<organism evidence="1 2">
    <name type="scientific">Cohnella lubricantis</name>
    <dbReference type="NCBI Taxonomy" id="2163172"/>
    <lineage>
        <taxon>Bacteria</taxon>
        <taxon>Bacillati</taxon>
        <taxon>Bacillota</taxon>
        <taxon>Bacilli</taxon>
        <taxon>Bacillales</taxon>
        <taxon>Paenibacillaceae</taxon>
        <taxon>Cohnella</taxon>
    </lineage>
</organism>
<keyword evidence="2" id="KW-1185">Reference proteome</keyword>
<dbReference type="SUPFAM" id="SSF54001">
    <property type="entry name" value="Cysteine proteinases"/>
    <property type="match status" value="1"/>
</dbReference>
<evidence type="ECO:0000313" key="2">
    <source>
        <dbReference type="Proteomes" id="UP000574133"/>
    </source>
</evidence>
<dbReference type="Proteomes" id="UP000574133">
    <property type="component" value="Unassembled WGS sequence"/>
</dbReference>
<evidence type="ECO:0000313" key="1">
    <source>
        <dbReference type="EMBL" id="MBB6679331.1"/>
    </source>
</evidence>
<gene>
    <name evidence="1" type="ORF">H4Q31_18740</name>
</gene>
<protein>
    <submittedName>
        <fullName evidence="1">Uncharacterized protein</fullName>
    </submittedName>
</protein>
<dbReference type="AlphaFoldDB" id="A0A841TLA5"/>
<dbReference type="RefSeq" id="WP_185180590.1">
    <property type="nucleotide sequence ID" value="NZ_CBCSEP010000006.1"/>
</dbReference>
<comment type="caution">
    <text evidence="1">The sequence shown here is derived from an EMBL/GenBank/DDBJ whole genome shotgun (WGS) entry which is preliminary data.</text>
</comment>
<accession>A0A841TLA5</accession>
<proteinExistence type="predicted"/>